<dbReference type="SMART" id="SM00248">
    <property type="entry name" value="ANK"/>
    <property type="match status" value="9"/>
</dbReference>
<feature type="repeat" description="ANK" evidence="3">
    <location>
        <begin position="770"/>
        <end position="790"/>
    </location>
</feature>
<protein>
    <recommendedName>
        <fullName evidence="4">NACHT domain-containing protein</fullName>
    </recommendedName>
</protein>
<dbReference type="Pfam" id="PF24883">
    <property type="entry name" value="NPHP3_N"/>
    <property type="match status" value="1"/>
</dbReference>
<dbReference type="Pfam" id="PF12796">
    <property type="entry name" value="Ank_2"/>
    <property type="match status" value="3"/>
</dbReference>
<dbReference type="InterPro" id="IPR036770">
    <property type="entry name" value="Ankyrin_rpt-contain_sf"/>
</dbReference>
<dbReference type="PROSITE" id="PS50297">
    <property type="entry name" value="ANK_REP_REGION"/>
    <property type="match status" value="6"/>
</dbReference>
<proteinExistence type="predicted"/>
<reference evidence="5 6" key="1">
    <citation type="journal article" date="2010" name="Nature">
        <title>Comparative genomics reveals mobile pathogenicity chromosomes in Fusarium.</title>
        <authorList>
            <person name="Ma L.J."/>
            <person name="van der Does H.C."/>
            <person name="Borkovich K.A."/>
            <person name="Coleman J.J."/>
            <person name="Daboussi M.J."/>
            <person name="Di Pietro A."/>
            <person name="Dufresne M."/>
            <person name="Freitag M."/>
            <person name="Grabherr M."/>
            <person name="Henrissat B."/>
            <person name="Houterman P.M."/>
            <person name="Kang S."/>
            <person name="Shim W.B."/>
            <person name="Woloshuk C."/>
            <person name="Xie X."/>
            <person name="Xu J.R."/>
            <person name="Antoniw J."/>
            <person name="Baker S.E."/>
            <person name="Bluhm B.H."/>
            <person name="Breakspear A."/>
            <person name="Brown D.W."/>
            <person name="Butchko R.A."/>
            <person name="Chapman S."/>
            <person name="Coulson R."/>
            <person name="Coutinho P.M."/>
            <person name="Danchin E.G."/>
            <person name="Diener A."/>
            <person name="Gale L.R."/>
            <person name="Gardiner D.M."/>
            <person name="Goff S."/>
            <person name="Hammond-Kosack K.E."/>
            <person name="Hilburn K."/>
            <person name="Hua-Van A."/>
            <person name="Jonkers W."/>
            <person name="Kazan K."/>
            <person name="Kodira C.D."/>
            <person name="Koehrsen M."/>
            <person name="Kumar L."/>
            <person name="Lee Y.H."/>
            <person name="Li L."/>
            <person name="Manners J.M."/>
            <person name="Miranda-Saavedra D."/>
            <person name="Mukherjee M."/>
            <person name="Park G."/>
            <person name="Park J."/>
            <person name="Park S.Y."/>
            <person name="Proctor R.H."/>
            <person name="Regev A."/>
            <person name="Ruiz-Roldan M.C."/>
            <person name="Sain D."/>
            <person name="Sakthikumar S."/>
            <person name="Sykes S."/>
            <person name="Schwartz D.C."/>
            <person name="Turgeon B.G."/>
            <person name="Wapinski I."/>
            <person name="Yoder O."/>
            <person name="Young S."/>
            <person name="Zeng Q."/>
            <person name="Zhou S."/>
            <person name="Galagan J."/>
            <person name="Cuomo C.A."/>
            <person name="Kistler H.C."/>
            <person name="Rep M."/>
        </authorList>
    </citation>
    <scope>NUCLEOTIDE SEQUENCE [LARGE SCALE GENOMIC DNA]</scope>
    <source>
        <strain evidence="6">M3125 / FGSC 7600</strain>
    </source>
</reference>
<feature type="repeat" description="ANK" evidence="3">
    <location>
        <begin position="549"/>
        <end position="581"/>
    </location>
</feature>
<dbReference type="Gene3D" id="1.25.40.20">
    <property type="entry name" value="Ankyrin repeat-containing domain"/>
    <property type="match status" value="3"/>
</dbReference>
<dbReference type="GeneID" id="30074384"/>
<dbReference type="STRING" id="334819.W7N5E9"/>
<dbReference type="PRINTS" id="PR01415">
    <property type="entry name" value="ANKYRIN"/>
</dbReference>
<dbReference type="EMBL" id="CM000585">
    <property type="protein sequence ID" value="EWG55335.1"/>
    <property type="molecule type" value="Genomic_DNA"/>
</dbReference>
<feature type="domain" description="NACHT" evidence="4">
    <location>
        <begin position="68"/>
        <end position="214"/>
    </location>
</feature>
<evidence type="ECO:0000256" key="2">
    <source>
        <dbReference type="ARBA" id="ARBA00023043"/>
    </source>
</evidence>
<dbReference type="SUPFAM" id="SSF52540">
    <property type="entry name" value="P-loop containing nucleoside triphosphate hydrolases"/>
    <property type="match status" value="1"/>
</dbReference>
<dbReference type="EMBL" id="DS022264">
    <property type="protein sequence ID" value="EWG55335.1"/>
    <property type="molecule type" value="Genomic_DNA"/>
</dbReference>
<feature type="repeat" description="ANK" evidence="3">
    <location>
        <begin position="848"/>
        <end position="880"/>
    </location>
</feature>
<name>W7N5E9_GIBM7</name>
<keyword evidence="1" id="KW-0677">Repeat</keyword>
<keyword evidence="2 3" id="KW-0040">ANK repeat</keyword>
<dbReference type="InterPro" id="IPR027417">
    <property type="entry name" value="P-loop_NTPase"/>
</dbReference>
<feature type="repeat" description="ANK" evidence="3">
    <location>
        <begin position="704"/>
        <end position="736"/>
    </location>
</feature>
<evidence type="ECO:0000313" key="5">
    <source>
        <dbReference type="EMBL" id="EWG55335.1"/>
    </source>
</evidence>
<dbReference type="InterPro" id="IPR056884">
    <property type="entry name" value="NPHP3-like_N"/>
</dbReference>
<dbReference type="PROSITE" id="PS50837">
    <property type="entry name" value="NACHT"/>
    <property type="match status" value="1"/>
</dbReference>
<feature type="repeat" description="ANK" evidence="3">
    <location>
        <begin position="737"/>
        <end position="769"/>
    </location>
</feature>
<dbReference type="RefSeq" id="XP_018761526.1">
    <property type="nucleotide sequence ID" value="XM_018906756.1"/>
</dbReference>
<gene>
    <name evidence="5" type="ORF">FVEG_17508</name>
</gene>
<sequence>MEDLATLKNRLPNSLGNNDNPFQLLGADQGFDTKQQELVRVRYEDTGKWVLNSNEFISWKDGKRFDSQVLWISGQPGSGKSVLMSTIIEWALERASTSKKDVVVYFYFEASRKDTARDALSSLLGQLLSKDIKLPSSISSFLESYIQLRTGTESGSSPFNLNEVTSAFLTLSREFKSVTICMDGLDECSDIQDLLRLLERLLESSCRLVVASRPWLEFQNFFEGQLNIEITERNNADIRQYFKTFLKENPRLAKMMGENLSREAEDVIGPRSNGSFVWTGLQMEQLLQLTCRAEIKEYLKSSPADLEDMYTLLLSRIKEQHPSRVELASRILTWLTTSTRSLTLSELQQAVSINTNTEISHSVFDQDRTPPISMMEEVCMGLITTEQAQDIIKLSHHSLGNLFAKNRNLKDIPEIQNPDYVVVCCIACIKAPELKLGPCETVEAYKQRLSDMPIALYVAESWGFHIEQKGDFYKRIEQVFDALKDTRRLDTLVQLMHVGGKPHNDQDVKQFPTDFTTTHITAYFGLELALQREIISSSLTENIDNQDSWGRTALHVAAGRGHLSFCAILVQAGARMDIKDRNNRSPLHHAVLSRQYDLFEMLLHFVPHNVVEEEGQGLLKTAVQGGHLEIVYRLLEIGKVEVAEETVRLAAAQGDFDIVEVLIGHSDFKGLDGAMLEAARQGSAREVLRLFEMGADVTATDGDEKMTALHHAVVQDHAPLISRLLSIGADSEANDAKGRTPLFIGAEMGHSRVVEALLQAGAVMDVSDIRGRTPLDVAAAAGHTDIVRMLCFSGCALQPSVAALDSKGKDKQGEAEVNALQAAALGGFDQILCLLVENGSDPDMRGQTNRTPLSYAAAAGHKRIVRRLLDFGADANAQDSSSRTALSYAAEKGDSQIVKVLLERGAIDLALSDNKGKTALAYAKERGDNDMLLMLELAESDS</sequence>
<dbReference type="eggNOG" id="KOG4177">
    <property type="taxonomic scope" value="Eukaryota"/>
</dbReference>
<evidence type="ECO:0000313" key="6">
    <source>
        <dbReference type="Proteomes" id="UP000009096"/>
    </source>
</evidence>
<evidence type="ECO:0000256" key="3">
    <source>
        <dbReference type="PROSITE-ProRule" id="PRU00023"/>
    </source>
</evidence>
<dbReference type="PROSITE" id="PS50088">
    <property type="entry name" value="ANK_REPEAT"/>
    <property type="match status" value="6"/>
</dbReference>
<dbReference type="SUPFAM" id="SSF48403">
    <property type="entry name" value="Ankyrin repeat"/>
    <property type="match status" value="1"/>
</dbReference>
<dbReference type="Gene3D" id="3.40.50.300">
    <property type="entry name" value="P-loop containing nucleotide triphosphate hydrolases"/>
    <property type="match status" value="1"/>
</dbReference>
<dbReference type="VEuPathDB" id="FungiDB:FVEG_17508"/>
<dbReference type="AlphaFoldDB" id="W7N5E9"/>
<feature type="repeat" description="ANK" evidence="3">
    <location>
        <begin position="881"/>
        <end position="906"/>
    </location>
</feature>
<evidence type="ECO:0000256" key="1">
    <source>
        <dbReference type="ARBA" id="ARBA00022737"/>
    </source>
</evidence>
<keyword evidence="6" id="KW-1185">Reference proteome</keyword>
<evidence type="ECO:0000259" key="4">
    <source>
        <dbReference type="PROSITE" id="PS50837"/>
    </source>
</evidence>
<accession>W7N5E9</accession>
<dbReference type="Proteomes" id="UP000009096">
    <property type="component" value="Chromosome 8"/>
</dbReference>
<dbReference type="KEGG" id="fvr:FVEG_17508"/>
<dbReference type="InterPro" id="IPR007111">
    <property type="entry name" value="NACHT_NTPase"/>
</dbReference>
<dbReference type="InterPro" id="IPR002110">
    <property type="entry name" value="Ankyrin_rpt"/>
</dbReference>
<dbReference type="PANTHER" id="PTHR24198:SF165">
    <property type="entry name" value="ANKYRIN REPEAT-CONTAINING PROTEIN-RELATED"/>
    <property type="match status" value="1"/>
</dbReference>
<organism evidence="5 6">
    <name type="scientific">Gibberella moniliformis (strain M3125 / FGSC 7600)</name>
    <name type="common">Maize ear and stalk rot fungus</name>
    <name type="synonym">Fusarium verticillioides</name>
    <dbReference type="NCBI Taxonomy" id="334819"/>
    <lineage>
        <taxon>Eukaryota</taxon>
        <taxon>Fungi</taxon>
        <taxon>Dikarya</taxon>
        <taxon>Ascomycota</taxon>
        <taxon>Pezizomycotina</taxon>
        <taxon>Sordariomycetes</taxon>
        <taxon>Hypocreomycetidae</taxon>
        <taxon>Hypocreales</taxon>
        <taxon>Nectriaceae</taxon>
        <taxon>Fusarium</taxon>
        <taxon>Fusarium fujikuroi species complex</taxon>
    </lineage>
</organism>
<dbReference type="PANTHER" id="PTHR24198">
    <property type="entry name" value="ANKYRIN REPEAT AND PROTEIN KINASE DOMAIN-CONTAINING PROTEIN"/>
    <property type="match status" value="1"/>
</dbReference>